<organism evidence="1">
    <name type="scientific">uncultured Caudovirales phage</name>
    <dbReference type="NCBI Taxonomy" id="2100421"/>
    <lineage>
        <taxon>Viruses</taxon>
        <taxon>Duplodnaviria</taxon>
        <taxon>Heunggongvirae</taxon>
        <taxon>Uroviricota</taxon>
        <taxon>Caudoviricetes</taxon>
        <taxon>Peduoviridae</taxon>
        <taxon>Maltschvirus</taxon>
        <taxon>Maltschvirus maltsch</taxon>
    </lineage>
</organism>
<name>A0A6J7WLX7_9CAUD</name>
<dbReference type="InterPro" id="IPR057972">
    <property type="entry name" value="Terminase_7"/>
</dbReference>
<protein>
    <recommendedName>
        <fullName evidence="2">Terminase small subunit</fullName>
    </recommendedName>
</protein>
<sequence length="149" mass="16603">MANLAGSLKPDGQKVHRNPVKFDWVSLPAEGRQGVAPTLPKIRPWTAATKAAWKSLWSSPQATQWDQTGRTLHAWAALHHDLVEGERAVAGVAAEMRNIEDRHGLNPKAMLQLRWRIAEQEPEEVAPKRASAEAHRRFKVVDANAVERA</sequence>
<evidence type="ECO:0008006" key="2">
    <source>
        <dbReference type="Google" id="ProtNLM"/>
    </source>
</evidence>
<dbReference type="Pfam" id="PF25673">
    <property type="entry name" value="Terminase_7"/>
    <property type="match status" value="1"/>
</dbReference>
<gene>
    <name evidence="1" type="ORF">UFOVP196_8</name>
</gene>
<dbReference type="EMBL" id="LR798235">
    <property type="protein sequence ID" value="CAB5212376.1"/>
    <property type="molecule type" value="Genomic_DNA"/>
</dbReference>
<evidence type="ECO:0000313" key="1">
    <source>
        <dbReference type="EMBL" id="CAB5212376.1"/>
    </source>
</evidence>
<reference evidence="1" key="1">
    <citation type="submission" date="2020-05" db="EMBL/GenBank/DDBJ databases">
        <authorList>
            <person name="Chiriac C."/>
            <person name="Salcher M."/>
            <person name="Ghai R."/>
            <person name="Kavagutti S V."/>
        </authorList>
    </citation>
    <scope>NUCLEOTIDE SEQUENCE</scope>
</reference>
<accession>A0A6J7WLX7</accession>
<proteinExistence type="predicted"/>